<feature type="coiled-coil region" evidence="10">
    <location>
        <begin position="100"/>
        <end position="136"/>
    </location>
</feature>
<protein>
    <recommendedName>
        <fullName evidence="9">Large-conductance mechanosensitive channel</fullName>
    </recommendedName>
</protein>
<name>A0A133P361_GARVA</name>
<dbReference type="GO" id="GO:0008381">
    <property type="term" value="F:mechanosensitive monoatomic ion channel activity"/>
    <property type="evidence" value="ECO:0007669"/>
    <property type="project" value="UniProtKB-UniRule"/>
</dbReference>
<dbReference type="InterPro" id="IPR037673">
    <property type="entry name" value="MSC/AndL"/>
</dbReference>
<dbReference type="SUPFAM" id="SSF81330">
    <property type="entry name" value="Gated mechanosensitive channel"/>
    <property type="match status" value="1"/>
</dbReference>
<feature type="transmembrane region" description="Helical" evidence="9">
    <location>
        <begin position="12"/>
        <end position="35"/>
    </location>
</feature>
<evidence type="ECO:0000256" key="8">
    <source>
        <dbReference type="ARBA" id="ARBA00023303"/>
    </source>
</evidence>
<dbReference type="PATRIC" id="fig|2702.100.peg.135"/>
<dbReference type="Gene3D" id="1.10.1200.120">
    <property type="entry name" value="Large-conductance mechanosensitive channel, MscL, domain 1"/>
    <property type="match status" value="1"/>
</dbReference>
<evidence type="ECO:0000256" key="4">
    <source>
        <dbReference type="ARBA" id="ARBA00022692"/>
    </source>
</evidence>
<dbReference type="PANTHER" id="PTHR30266:SF2">
    <property type="entry name" value="LARGE-CONDUCTANCE MECHANOSENSITIVE CHANNEL"/>
    <property type="match status" value="1"/>
</dbReference>
<dbReference type="NCBIfam" id="TIGR00220">
    <property type="entry name" value="mscL"/>
    <property type="match status" value="1"/>
</dbReference>
<evidence type="ECO:0000256" key="6">
    <source>
        <dbReference type="ARBA" id="ARBA00023065"/>
    </source>
</evidence>
<dbReference type="RefSeq" id="WP_016637580.1">
    <property type="nucleotide sequence ID" value="NZ_KQ956830.1"/>
</dbReference>
<dbReference type="OrthoDB" id="9810350at2"/>
<dbReference type="EMBL" id="LRQB01000005">
    <property type="protein sequence ID" value="KXA22916.1"/>
    <property type="molecule type" value="Genomic_DNA"/>
</dbReference>
<evidence type="ECO:0000256" key="9">
    <source>
        <dbReference type="HAMAP-Rule" id="MF_00115"/>
    </source>
</evidence>
<dbReference type="HAMAP" id="MF_00115">
    <property type="entry name" value="MscL"/>
    <property type="match status" value="1"/>
</dbReference>
<sequence>MIRGFKKFILRGSVIDMAVGVVMGSAVTAVVTAIVKHIINPLIAMICGKPELDGVLTITMNSATISFGAVIGALLNFLIVATAVYFCIVVPINKLREIGADLLQIEHEKTEEEKRKEREEKTIQLLQDIRNELVERR</sequence>
<comment type="subunit">
    <text evidence="9">Homopentamer.</text>
</comment>
<dbReference type="AlphaFoldDB" id="A0A133P361"/>
<dbReference type="Pfam" id="PF01741">
    <property type="entry name" value="MscL"/>
    <property type="match status" value="1"/>
</dbReference>
<dbReference type="InterPro" id="IPR036019">
    <property type="entry name" value="MscL_channel"/>
</dbReference>
<dbReference type="PRINTS" id="PR01264">
    <property type="entry name" value="MECHCHANNEL"/>
</dbReference>
<dbReference type="PANTHER" id="PTHR30266">
    <property type="entry name" value="MECHANOSENSITIVE CHANNEL MSCL"/>
    <property type="match status" value="1"/>
</dbReference>
<evidence type="ECO:0000313" key="11">
    <source>
        <dbReference type="EMBL" id="KXA22916.1"/>
    </source>
</evidence>
<proteinExistence type="inferred from homology"/>
<comment type="function">
    <text evidence="9">Channel that opens in response to stretch forces in the membrane lipid bilayer. May participate in the regulation of osmotic pressure changes within the cell.</text>
</comment>
<dbReference type="InterPro" id="IPR001185">
    <property type="entry name" value="MS_channel"/>
</dbReference>
<gene>
    <name evidence="9" type="primary">mscL</name>
    <name evidence="11" type="ORF">HMPREF3208_00146</name>
</gene>
<keyword evidence="6 9" id="KW-0406">Ion transport</keyword>
<keyword evidence="4 9" id="KW-0812">Transmembrane</keyword>
<keyword evidence="5 9" id="KW-1133">Transmembrane helix</keyword>
<evidence type="ECO:0000256" key="10">
    <source>
        <dbReference type="SAM" id="Coils"/>
    </source>
</evidence>
<keyword evidence="2 9" id="KW-0813">Transport</keyword>
<dbReference type="GO" id="GO:0005886">
    <property type="term" value="C:plasma membrane"/>
    <property type="evidence" value="ECO:0007669"/>
    <property type="project" value="UniProtKB-SubCell"/>
</dbReference>
<keyword evidence="3 9" id="KW-1003">Cell membrane</keyword>
<comment type="subcellular location">
    <subcellularLocation>
        <location evidence="9">Cell membrane</location>
        <topology evidence="9">Multi-pass membrane protein</topology>
    </subcellularLocation>
    <subcellularLocation>
        <location evidence="1">Membrane</location>
        <topology evidence="1">Multi-pass membrane protein</topology>
    </subcellularLocation>
</comment>
<comment type="caution">
    <text evidence="11">The sequence shown here is derived from an EMBL/GenBank/DDBJ whole genome shotgun (WGS) entry which is preliminary data.</text>
</comment>
<evidence type="ECO:0000256" key="7">
    <source>
        <dbReference type="ARBA" id="ARBA00023136"/>
    </source>
</evidence>
<keyword evidence="10" id="KW-0175">Coiled coil</keyword>
<keyword evidence="7 9" id="KW-0472">Membrane</keyword>
<feature type="transmembrane region" description="Helical" evidence="9">
    <location>
        <begin position="65"/>
        <end position="88"/>
    </location>
</feature>
<evidence type="ECO:0000313" key="12">
    <source>
        <dbReference type="Proteomes" id="UP000070687"/>
    </source>
</evidence>
<organism evidence="11 12">
    <name type="scientific">Gardnerella vaginalis</name>
    <dbReference type="NCBI Taxonomy" id="2702"/>
    <lineage>
        <taxon>Bacteria</taxon>
        <taxon>Bacillati</taxon>
        <taxon>Actinomycetota</taxon>
        <taxon>Actinomycetes</taxon>
        <taxon>Bifidobacteriales</taxon>
        <taxon>Bifidobacteriaceae</taxon>
        <taxon>Gardnerella</taxon>
    </lineage>
</organism>
<evidence type="ECO:0000256" key="5">
    <source>
        <dbReference type="ARBA" id="ARBA00022989"/>
    </source>
</evidence>
<dbReference type="Proteomes" id="UP000070687">
    <property type="component" value="Unassembled WGS sequence"/>
</dbReference>
<evidence type="ECO:0000256" key="1">
    <source>
        <dbReference type="ARBA" id="ARBA00004141"/>
    </source>
</evidence>
<evidence type="ECO:0000256" key="2">
    <source>
        <dbReference type="ARBA" id="ARBA00022448"/>
    </source>
</evidence>
<dbReference type="eggNOG" id="COG1970">
    <property type="taxonomic scope" value="Bacteria"/>
</dbReference>
<accession>A0A133P361</accession>
<reference evidence="11 12" key="1">
    <citation type="submission" date="2016-01" db="EMBL/GenBank/DDBJ databases">
        <authorList>
            <person name="Oliw E.H."/>
        </authorList>
    </citation>
    <scope>NUCLEOTIDE SEQUENCE [LARGE SCALE GENOMIC DNA]</scope>
    <source>
        <strain evidence="11 12">PSS_7772B</strain>
    </source>
</reference>
<keyword evidence="8 9" id="KW-0407">Ion channel</keyword>
<evidence type="ECO:0000256" key="3">
    <source>
        <dbReference type="ARBA" id="ARBA00022475"/>
    </source>
</evidence>
<comment type="similarity">
    <text evidence="9">Belongs to the MscL family.</text>
</comment>